<keyword evidence="1" id="KW-0677">Repeat</keyword>
<dbReference type="AlphaFoldDB" id="A0A9P5HF72"/>
<dbReference type="InterPro" id="IPR051165">
    <property type="entry name" value="Multifunctional_ANK_Repeat"/>
</dbReference>
<dbReference type="PRINTS" id="PR01415">
    <property type="entry name" value="ANKYRIN"/>
</dbReference>
<evidence type="ECO:0008006" key="7">
    <source>
        <dbReference type="Google" id="ProtNLM"/>
    </source>
</evidence>
<dbReference type="InterPro" id="IPR002110">
    <property type="entry name" value="Ankyrin_rpt"/>
</dbReference>
<feature type="repeat" description="ANK" evidence="3">
    <location>
        <begin position="563"/>
        <end position="595"/>
    </location>
</feature>
<evidence type="ECO:0000256" key="3">
    <source>
        <dbReference type="PROSITE-ProRule" id="PRU00023"/>
    </source>
</evidence>
<feature type="repeat" description="ANK" evidence="3">
    <location>
        <begin position="339"/>
        <end position="371"/>
    </location>
</feature>
<dbReference type="OrthoDB" id="5100654at2759"/>
<gene>
    <name evidence="5" type="ORF">G7Z17_g6446</name>
</gene>
<dbReference type="Gene3D" id="1.25.40.20">
    <property type="entry name" value="Ankyrin repeat-containing domain"/>
    <property type="match status" value="2"/>
</dbReference>
<dbReference type="PANTHER" id="PTHR24123:SF33">
    <property type="entry name" value="PROTEIN HOS4"/>
    <property type="match status" value="1"/>
</dbReference>
<name>A0A9P5HF72_9HYPO</name>
<keyword evidence="2 3" id="KW-0040">ANK repeat</keyword>
<feature type="compositionally biased region" description="Basic and acidic residues" evidence="4">
    <location>
        <begin position="185"/>
        <end position="200"/>
    </location>
</feature>
<keyword evidence="6" id="KW-1185">Reference proteome</keyword>
<dbReference type="EMBL" id="JAANBB010000124">
    <property type="protein sequence ID" value="KAF7549364.1"/>
    <property type="molecule type" value="Genomic_DNA"/>
</dbReference>
<evidence type="ECO:0000313" key="5">
    <source>
        <dbReference type="EMBL" id="KAF7549364.1"/>
    </source>
</evidence>
<evidence type="ECO:0000313" key="6">
    <source>
        <dbReference type="Proteomes" id="UP000722485"/>
    </source>
</evidence>
<dbReference type="PANTHER" id="PTHR24123">
    <property type="entry name" value="ANKYRIN REPEAT-CONTAINING"/>
    <property type="match status" value="1"/>
</dbReference>
<feature type="repeat" description="ANK" evidence="3">
    <location>
        <begin position="598"/>
        <end position="630"/>
    </location>
</feature>
<feature type="repeat" description="ANK" evidence="3">
    <location>
        <begin position="448"/>
        <end position="480"/>
    </location>
</feature>
<comment type="caution">
    <text evidence="5">The sequence shown here is derived from an EMBL/GenBank/DDBJ whole genome shotgun (WGS) entry which is preliminary data.</text>
</comment>
<feature type="repeat" description="ANK" evidence="3">
    <location>
        <begin position="44"/>
        <end position="76"/>
    </location>
</feature>
<feature type="repeat" description="ANK" evidence="3">
    <location>
        <begin position="6"/>
        <end position="38"/>
    </location>
</feature>
<evidence type="ECO:0000256" key="2">
    <source>
        <dbReference type="ARBA" id="ARBA00023043"/>
    </source>
</evidence>
<dbReference type="PROSITE" id="PS50088">
    <property type="entry name" value="ANK_REPEAT"/>
    <property type="match status" value="7"/>
</dbReference>
<sequence length="675" mass="73145">MSHSVELWTPLGRAVVNGSIELIEYLIESGANVDEHTRHGINKDGTTALAVAAECGRIDAVRVLLERVAKVSFHSAKLKKIKAKSPEIYQLLLEKAEVDQVQSCLLVDAAEGGKETLATFLGDRNIVETEVLERGLCDAVMNGYVRASRTLLSRGVDPNARKYRMMQQVVNHIAQSNDEPNNNASDDKSSDNMSDDHSDGDASENESDESASESESDDESAEDELDERRFDETNLLLETLKQIWEQEDYESYEDSDAKCIAYLLVKFGARFSIKVLKRNRIHVDFDFCHILANAGCQPPRTQKRGRTALQAAARGGNLTLVQYLLDRGADVNLPAHKKRGRTALQAAAESGHLGTVDCLLDAGADITAPPAKKGGRTLLEAAAKGDPTIIFKKLLTLGAPVNRLNDADGCVLHNLIRGRDMDSLKLALRAGARIEDRFVEDIGGYVMEAMTPLQVAARRLNEEAIHLLLHYRADVNAPAAADGGRTALQHALSPTSSNFEFKTQLNIVKLLLDNQAEINAPASPSFGRTALQAASSDELSNPDLVKLLLENGAIADDEPANEGGITALQGAAIRGELRIARMLLDHGAKVNAPASPEKGRTAIEGAAEHGRLEMVRLLLQRGAKPDLVKGFSGAITMAEKEGHWGIADLLKEIEDTSEPLPPPFSSSSAWALDFA</sequence>
<dbReference type="PROSITE" id="PS50297">
    <property type="entry name" value="ANK_REP_REGION"/>
    <property type="match status" value="7"/>
</dbReference>
<reference evidence="5" key="1">
    <citation type="submission" date="2020-03" db="EMBL/GenBank/DDBJ databases">
        <title>Draft Genome Sequence of Cylindrodendrum hubeiense.</title>
        <authorList>
            <person name="Buettner E."/>
            <person name="Kellner H."/>
        </authorList>
    </citation>
    <scope>NUCLEOTIDE SEQUENCE</scope>
    <source>
        <strain evidence="5">IHI 201604</strain>
    </source>
</reference>
<feature type="region of interest" description="Disordered" evidence="4">
    <location>
        <begin position="174"/>
        <end position="228"/>
    </location>
</feature>
<accession>A0A9P5HF72</accession>
<evidence type="ECO:0000256" key="4">
    <source>
        <dbReference type="SAM" id="MobiDB-lite"/>
    </source>
</evidence>
<organism evidence="5 6">
    <name type="scientific">Cylindrodendrum hubeiense</name>
    <dbReference type="NCBI Taxonomy" id="595255"/>
    <lineage>
        <taxon>Eukaryota</taxon>
        <taxon>Fungi</taxon>
        <taxon>Dikarya</taxon>
        <taxon>Ascomycota</taxon>
        <taxon>Pezizomycotina</taxon>
        <taxon>Sordariomycetes</taxon>
        <taxon>Hypocreomycetidae</taxon>
        <taxon>Hypocreales</taxon>
        <taxon>Nectriaceae</taxon>
        <taxon>Cylindrodendrum</taxon>
    </lineage>
</organism>
<dbReference type="InterPro" id="IPR036770">
    <property type="entry name" value="Ankyrin_rpt-contain_sf"/>
</dbReference>
<dbReference type="SUPFAM" id="SSF48403">
    <property type="entry name" value="Ankyrin repeat"/>
    <property type="match status" value="2"/>
</dbReference>
<evidence type="ECO:0000256" key="1">
    <source>
        <dbReference type="ARBA" id="ARBA00022737"/>
    </source>
</evidence>
<feature type="repeat" description="ANK" evidence="3">
    <location>
        <begin position="304"/>
        <end position="336"/>
    </location>
</feature>
<feature type="compositionally biased region" description="Acidic residues" evidence="4">
    <location>
        <begin position="201"/>
        <end position="225"/>
    </location>
</feature>
<dbReference type="Pfam" id="PF12796">
    <property type="entry name" value="Ank_2"/>
    <property type="match status" value="4"/>
</dbReference>
<proteinExistence type="predicted"/>
<dbReference type="SMART" id="SM00248">
    <property type="entry name" value="ANK"/>
    <property type="match status" value="11"/>
</dbReference>
<protein>
    <recommendedName>
        <fullName evidence="7">Ankyrin</fullName>
    </recommendedName>
</protein>
<dbReference type="Proteomes" id="UP000722485">
    <property type="component" value="Unassembled WGS sequence"/>
</dbReference>